<dbReference type="PANTHER" id="PTHR46127">
    <property type="entry name" value="CILIA- AND FLAGELLA-ASSOCIATED PROTEIN 65"/>
    <property type="match status" value="1"/>
</dbReference>
<feature type="transmembrane region" description="Helical" evidence="6">
    <location>
        <begin position="1440"/>
        <end position="1459"/>
    </location>
</feature>
<evidence type="ECO:0000256" key="1">
    <source>
        <dbReference type="ARBA" id="ARBA00004138"/>
    </source>
</evidence>
<proteinExistence type="predicted"/>
<gene>
    <name evidence="8" type="ORF">H7849_20605</name>
</gene>
<dbReference type="Proteomes" id="UP000515312">
    <property type="component" value="Chromosome"/>
</dbReference>
<dbReference type="GO" id="GO:0005737">
    <property type="term" value="C:cytoplasm"/>
    <property type="evidence" value="ECO:0007669"/>
    <property type="project" value="UniProtKB-SubCell"/>
</dbReference>
<evidence type="ECO:0000256" key="6">
    <source>
        <dbReference type="SAM" id="Phobius"/>
    </source>
</evidence>
<dbReference type="PANTHER" id="PTHR46127:SF1">
    <property type="entry name" value="CILIA- AND FLAGELLA-ASSOCIATED PROTEIN 65"/>
    <property type="match status" value="1"/>
</dbReference>
<dbReference type="InterPro" id="IPR015943">
    <property type="entry name" value="WD40/YVTN_repeat-like_dom_sf"/>
</dbReference>
<accession>A0A7G8BFY2</accession>
<evidence type="ECO:0000256" key="4">
    <source>
        <dbReference type="ARBA" id="ARBA00023069"/>
    </source>
</evidence>
<keyword evidence="6" id="KW-0812">Transmembrane</keyword>
<dbReference type="InterPro" id="IPR013783">
    <property type="entry name" value="Ig-like_fold"/>
</dbReference>
<keyword evidence="3" id="KW-0963">Cytoplasm</keyword>
<evidence type="ECO:0000259" key="7">
    <source>
        <dbReference type="Pfam" id="PF22544"/>
    </source>
</evidence>
<sequence length="1508" mass="154610">MATIRWWKLALWASIVAHGFGLLTAQQSEVLPAPKHITAKQAQLAQRFLAQRSLNRTRGKNFSPAELLQKAREQNEALKASANNSGTTPLSAPWTAVGPSAVETSSYGLITGRITSLAVDPSDSSGNTVYVGSSGGGIWKSTNAAGQPASVSFSPLTDTLPISSNCSTPPLASLSIGALTVQPNGTGVILAGTGDPNDALDSYYGTGILRSTDKGNTWCLIPTSMDIYYGSLRGFSFRGMGFSGFAWSTVNSQLVVAAVAQSREGAAVGATSSSSFAGLYYSIDAGQTWRLATIEDSTTAIIQSAQTASANYTGNSATSVTWNPVRKRFYAAVQYHGYYESSDGVTWTRLANQPGINSAVCPTNPNEIASSACPLFRGTIAAQPATGDLFAISVDNTNSDQGLWQDVCSANAGECASPTVTFSNQISDAAIDTGGGTNIPQGDYDLTLAAVPSQQDTLLFVGTRDIFRCNLANSCAWRNTTNVDSCGAAQVAPSQHAFDTTLGVSGLMYFGNDGGLWRTTDAVNQQQPTCSSDDAAHFENLNGGIGSLAEIAGFSQHPQNQNVMMAAMGAFGTAALQVGSTSWTQILDGEGDVNAIDSQNPQNWYATSASPVDINLCTQGTACDKSAFGTPVIGSTQVGNDSYGLTGTAPWILDPQNTANLIIGTCRVWRGPAADGSTWTAGNAISTMLDTVQGPYCNGNAQIRWLAASGSPSDAPGAAEQIYAGMAGSTDGGAPVAGHVYGASVSSTTSVPPTWNDLANSPVQNSSQPIFNDGGFDVSSIYVDPHDPSGKTLYVALQGFITASANGSVVYRSVDGGSHWITIQANLPNAPANSILVDPNDANTLYVALDTGVYVTRNINLCTDSSQNCWSPLGTGLPGAPVTQLQAFNYLNTSLLRASTYGRGIWEIPLLTSGVAESTATLNPSSLTFAKQVVDTQSSWQNVTVRNTGTVNLTITSITVSENFAQQNNCTQVLSPGGTCTIQVSFAPAASGPLQGVLTVFGNVSSGQITATLSGTGLAAGNIILSPTSVNFGNSLIGTSAPAQNITISNTGGINVNLQTPTITGDFQISANTCGTSLAPNSGCTVSVIFKPTVAGGRAGVFSISDDAGTQTVQLSGYGQAAATAVLSGMSLNFSQSQTVGTKSSPQQVMLTNNGDVSLTDIAITVSGDFAAQNNCGSYLVGHASCAISVVFVPTKVGSESGTLGVNTVLGSQSVALSGTGLAPPGISALPTTVNFGGQAVNSTSTSQRVVLTNNGGSPLTDLAFSVSGDYAIAGSNCAVGQTLNAQSSCYIDVTFAPSQAGPRSGSLTVSSTNLSTPLEISLTGTGEDFQLIVSSPSSSVIVSGQTATFAVQAIPVNGSSGTLTMGCTGVPQNASCTVNPASLEIGNGVTGNATVTVTTGITPTSSAITPFDRWRTMGVVFGALLPFLSLRKRSFQKRAWLLGLVAVSLWLVLLAPMACGVHATGGGTATSPTPPQGPTTPSGIYTLNITAAIPGLQRNVPVTVTIQ</sequence>
<dbReference type="InterPro" id="IPR052614">
    <property type="entry name" value="CFAP65"/>
</dbReference>
<keyword evidence="5" id="KW-0966">Cell projection</keyword>
<organism evidence="8 9">
    <name type="scientific">Alloacidobacterium dinghuense</name>
    <dbReference type="NCBI Taxonomy" id="2763107"/>
    <lineage>
        <taxon>Bacteria</taxon>
        <taxon>Pseudomonadati</taxon>
        <taxon>Acidobacteriota</taxon>
        <taxon>Terriglobia</taxon>
        <taxon>Terriglobales</taxon>
        <taxon>Acidobacteriaceae</taxon>
        <taxon>Alloacidobacterium</taxon>
    </lineage>
</organism>
<evidence type="ECO:0000313" key="9">
    <source>
        <dbReference type="Proteomes" id="UP000515312"/>
    </source>
</evidence>
<evidence type="ECO:0000313" key="8">
    <source>
        <dbReference type="EMBL" id="QNI31452.1"/>
    </source>
</evidence>
<dbReference type="Gene3D" id="2.130.10.10">
    <property type="entry name" value="YVTN repeat-like/Quinoprotein amine dehydrogenase"/>
    <property type="match status" value="2"/>
</dbReference>
<dbReference type="SUPFAM" id="SSF110296">
    <property type="entry name" value="Oligoxyloglucan reducing end-specific cellobiohydrolase"/>
    <property type="match status" value="2"/>
</dbReference>
<keyword evidence="9" id="KW-1185">Reference proteome</keyword>
<dbReference type="InterPro" id="IPR053879">
    <property type="entry name" value="HYDIN_VesB_CFA65-like_Ig"/>
</dbReference>
<protein>
    <submittedName>
        <fullName evidence="8">Choice-of-anchor D domain-containing protein</fullName>
    </submittedName>
</protein>
<keyword evidence="4" id="KW-0969">Cilium</keyword>
<evidence type="ECO:0000256" key="3">
    <source>
        <dbReference type="ARBA" id="ARBA00022490"/>
    </source>
</evidence>
<evidence type="ECO:0000256" key="5">
    <source>
        <dbReference type="ARBA" id="ARBA00023273"/>
    </source>
</evidence>
<dbReference type="EMBL" id="CP060394">
    <property type="protein sequence ID" value="QNI31452.1"/>
    <property type="molecule type" value="Genomic_DNA"/>
</dbReference>
<dbReference type="NCBIfam" id="NF012200">
    <property type="entry name" value="choice_anch_D"/>
    <property type="match status" value="4"/>
</dbReference>
<name>A0A7G8BFY2_9BACT</name>
<reference evidence="8 9" key="1">
    <citation type="submission" date="2020-08" db="EMBL/GenBank/DDBJ databases">
        <title>Edaphobacter telluris sp. nov. and Acidobacterium dinghuensis sp. nov., two acidobacteria isolated from forest soil.</title>
        <authorList>
            <person name="Fu J."/>
            <person name="Qiu L."/>
        </authorList>
    </citation>
    <scope>NUCLEOTIDE SEQUENCE [LARGE SCALE GENOMIC DNA]</scope>
    <source>
        <strain evidence="8">4Y35</strain>
    </source>
</reference>
<feature type="domain" description="HYDIN/VesB/CFA65-like Ig-like" evidence="7">
    <location>
        <begin position="936"/>
        <end position="1015"/>
    </location>
</feature>
<comment type="subcellular location">
    <subcellularLocation>
        <location evidence="1">Cell projection</location>
        <location evidence="1">Cilium</location>
    </subcellularLocation>
    <subcellularLocation>
        <location evidence="2">Cytoplasm</location>
    </subcellularLocation>
</comment>
<dbReference type="KEGG" id="adin:H7849_20605"/>
<dbReference type="Pfam" id="PF22544">
    <property type="entry name" value="HYDIN_VesB_CFA65-like_Ig"/>
    <property type="match status" value="1"/>
</dbReference>
<evidence type="ECO:0000256" key="2">
    <source>
        <dbReference type="ARBA" id="ARBA00004496"/>
    </source>
</evidence>
<keyword evidence="6" id="KW-0472">Membrane</keyword>
<dbReference type="RefSeq" id="WP_186742098.1">
    <property type="nucleotide sequence ID" value="NZ_CP060394.1"/>
</dbReference>
<dbReference type="Gene3D" id="2.60.40.10">
    <property type="entry name" value="Immunoglobulins"/>
    <property type="match status" value="4"/>
</dbReference>
<keyword evidence="6" id="KW-1133">Transmembrane helix</keyword>